<evidence type="ECO:0000256" key="1">
    <source>
        <dbReference type="SAM" id="MobiDB-lite"/>
    </source>
</evidence>
<feature type="region of interest" description="Disordered" evidence="1">
    <location>
        <begin position="50"/>
        <end position="101"/>
    </location>
</feature>
<proteinExistence type="predicted"/>
<protein>
    <submittedName>
        <fullName evidence="2">HECT and RLD domain containing E3 ubiquitin protein ligase 2</fullName>
    </submittedName>
</protein>
<sequence length="120" mass="13320">MPSDSFCLAAQARLDSKWLKTDIQLAFTRDGLCGLWNEMVRDGEIVYTGTELTQNEDLPPRKDDGVDTQSGTKKEDGNDKEKKDEEDAPAPARRAKSIVESWVWGRQPGPVAMRFSGFGG</sequence>
<evidence type="ECO:0000313" key="2">
    <source>
        <dbReference type="EMBL" id="KAF6410006.1"/>
    </source>
</evidence>
<accession>A0A7J8CGM5</accession>
<dbReference type="Proteomes" id="UP000593571">
    <property type="component" value="Unassembled WGS sequence"/>
</dbReference>
<dbReference type="AlphaFoldDB" id="A0A7J8CGM5"/>
<comment type="caution">
    <text evidence="2">The sequence shown here is derived from an EMBL/GenBank/DDBJ whole genome shotgun (WGS) entry which is preliminary data.</text>
</comment>
<reference evidence="2 3" key="1">
    <citation type="journal article" date="2020" name="Nature">
        <title>Six reference-quality genomes reveal evolution of bat adaptations.</title>
        <authorList>
            <person name="Jebb D."/>
            <person name="Huang Z."/>
            <person name="Pippel M."/>
            <person name="Hughes G.M."/>
            <person name="Lavrichenko K."/>
            <person name="Devanna P."/>
            <person name="Winkler S."/>
            <person name="Jermiin L.S."/>
            <person name="Skirmuntt E.C."/>
            <person name="Katzourakis A."/>
            <person name="Burkitt-Gray L."/>
            <person name="Ray D.A."/>
            <person name="Sullivan K.A.M."/>
            <person name="Roscito J.G."/>
            <person name="Kirilenko B.M."/>
            <person name="Davalos L.M."/>
            <person name="Corthals A.P."/>
            <person name="Power M.L."/>
            <person name="Jones G."/>
            <person name="Ransome R.D."/>
            <person name="Dechmann D.K.N."/>
            <person name="Locatelli A.G."/>
            <person name="Puechmaille S.J."/>
            <person name="Fedrigo O."/>
            <person name="Jarvis E.D."/>
            <person name="Hiller M."/>
            <person name="Vernes S.C."/>
            <person name="Myers E.W."/>
            <person name="Teeling E.C."/>
        </authorList>
    </citation>
    <scope>NUCLEOTIDE SEQUENCE [LARGE SCALE GENOMIC DNA]</scope>
    <source>
        <strain evidence="2">MRouAeg1</strain>
        <tissue evidence="2">Muscle</tissue>
    </source>
</reference>
<evidence type="ECO:0000313" key="3">
    <source>
        <dbReference type="Proteomes" id="UP000593571"/>
    </source>
</evidence>
<organism evidence="2 3">
    <name type="scientific">Rousettus aegyptiacus</name>
    <name type="common">Egyptian fruit bat</name>
    <name type="synonym">Pteropus aegyptiacus</name>
    <dbReference type="NCBI Taxonomy" id="9407"/>
    <lineage>
        <taxon>Eukaryota</taxon>
        <taxon>Metazoa</taxon>
        <taxon>Chordata</taxon>
        <taxon>Craniata</taxon>
        <taxon>Vertebrata</taxon>
        <taxon>Euteleostomi</taxon>
        <taxon>Mammalia</taxon>
        <taxon>Eutheria</taxon>
        <taxon>Laurasiatheria</taxon>
        <taxon>Chiroptera</taxon>
        <taxon>Yinpterochiroptera</taxon>
        <taxon>Pteropodoidea</taxon>
        <taxon>Pteropodidae</taxon>
        <taxon>Rousettinae</taxon>
        <taxon>Rousettus</taxon>
    </lineage>
</organism>
<keyword evidence="3" id="KW-1185">Reference proteome</keyword>
<feature type="compositionally biased region" description="Basic and acidic residues" evidence="1">
    <location>
        <begin position="72"/>
        <end position="85"/>
    </location>
</feature>
<dbReference type="EMBL" id="JACASE010000014">
    <property type="protein sequence ID" value="KAF6410006.1"/>
    <property type="molecule type" value="Genomic_DNA"/>
</dbReference>
<name>A0A7J8CGM5_ROUAE</name>
<gene>
    <name evidence="2" type="ORF">HJG63_006214</name>
</gene>